<gene>
    <name evidence="2" type="ORF">g.20342</name>
</gene>
<dbReference type="SMART" id="SM01118">
    <property type="entry name" value="CYTH"/>
    <property type="match status" value="1"/>
</dbReference>
<reference evidence="2" key="2">
    <citation type="journal article" date="2015" name="Gigascience">
        <title>Reconstructing a comprehensive transcriptome assembly of a white-pupal translocated strain of the pest fruit fly Bactrocera cucurbitae.</title>
        <authorList>
            <person name="Sim S.B."/>
            <person name="Calla B."/>
            <person name="Hall B."/>
            <person name="DeRego T."/>
            <person name="Geib S.M."/>
        </authorList>
    </citation>
    <scope>NUCLEOTIDE SEQUENCE</scope>
</reference>
<dbReference type="PANTHER" id="PTHR21028">
    <property type="entry name" value="SI:CH211-156B7.4"/>
    <property type="match status" value="1"/>
</dbReference>
<dbReference type="Gene3D" id="2.40.320.10">
    <property type="entry name" value="Hypothetical Protein Pfu-838710-001"/>
    <property type="match status" value="1"/>
</dbReference>
<dbReference type="GO" id="GO:0016462">
    <property type="term" value="F:pyrophosphatase activity"/>
    <property type="evidence" value="ECO:0007669"/>
    <property type="project" value="UniProtKB-ARBA"/>
</dbReference>
<dbReference type="Pfam" id="PF01928">
    <property type="entry name" value="CYTH"/>
    <property type="match status" value="1"/>
</dbReference>
<evidence type="ECO:0000259" key="1">
    <source>
        <dbReference type="PROSITE" id="PS51707"/>
    </source>
</evidence>
<dbReference type="PANTHER" id="PTHR21028:SF2">
    <property type="entry name" value="CYTH DOMAIN-CONTAINING PROTEIN"/>
    <property type="match status" value="1"/>
</dbReference>
<organism evidence="2">
    <name type="scientific">Zeugodacus cucurbitae</name>
    <name type="common">Melon fruit fly</name>
    <name type="synonym">Bactrocera cucurbitae</name>
    <dbReference type="NCBI Taxonomy" id="28588"/>
    <lineage>
        <taxon>Eukaryota</taxon>
        <taxon>Metazoa</taxon>
        <taxon>Ecdysozoa</taxon>
        <taxon>Arthropoda</taxon>
        <taxon>Hexapoda</taxon>
        <taxon>Insecta</taxon>
        <taxon>Pterygota</taxon>
        <taxon>Neoptera</taxon>
        <taxon>Endopterygota</taxon>
        <taxon>Diptera</taxon>
        <taxon>Brachycera</taxon>
        <taxon>Muscomorpha</taxon>
        <taxon>Tephritoidea</taxon>
        <taxon>Tephritidae</taxon>
        <taxon>Zeugodacus</taxon>
        <taxon>Zeugodacus</taxon>
    </lineage>
</organism>
<name>A0A0A1X8I1_ZEUCU</name>
<dbReference type="EMBL" id="GBXI01006875">
    <property type="protein sequence ID" value="JAD07417.1"/>
    <property type="molecule type" value="Transcribed_RNA"/>
</dbReference>
<dbReference type="InterPro" id="IPR008173">
    <property type="entry name" value="Adenylyl_cyclase_CyaB"/>
</dbReference>
<proteinExistence type="predicted"/>
<dbReference type="InterPro" id="IPR023577">
    <property type="entry name" value="CYTH_domain"/>
</dbReference>
<protein>
    <recommendedName>
        <fullName evidence="1">CYTH domain-containing protein</fullName>
    </recommendedName>
</protein>
<evidence type="ECO:0000313" key="2">
    <source>
        <dbReference type="EMBL" id="JAD07417.1"/>
    </source>
</evidence>
<dbReference type="OrthoDB" id="6159137at2759"/>
<dbReference type="SUPFAM" id="SSF55154">
    <property type="entry name" value="CYTH-like phosphatases"/>
    <property type="match status" value="1"/>
</dbReference>
<accession>A0A0A1X8I1</accession>
<dbReference type="PROSITE" id="PS51707">
    <property type="entry name" value="CYTH"/>
    <property type="match status" value="1"/>
</dbReference>
<dbReference type="InterPro" id="IPR033469">
    <property type="entry name" value="CYTH-like_dom_sf"/>
</dbReference>
<dbReference type="AlphaFoldDB" id="A0A0A1X8I1"/>
<sequence length="232" mass="26770">MYTYVNTRTCLTLFCSTLTTNKRHSLLLRNSSTVDKSCALSRIVKMSIKNETITPGDERNVEIKARVGTDEEFERRVQVARELTKSTGELLVQKDVFFNILDDSKGGRFKLRYLKPPMRSQLIYYVRPNKTGPKLSTFNRLDVDDPALLEKILAQSNGVKGTLEKERYLFLHGQTRIHMDKVKNLGNFMEFEVCLRPEQSVEEGQQVADELMKVFNIRVEDLMTGAYFDELN</sequence>
<reference evidence="2" key="1">
    <citation type="submission" date="2014-11" db="EMBL/GenBank/DDBJ databases">
        <authorList>
            <person name="Geib S."/>
        </authorList>
    </citation>
    <scope>NUCLEOTIDE SEQUENCE</scope>
</reference>
<dbReference type="CDD" id="cd07890">
    <property type="entry name" value="CYTH-like_AC_IV-like"/>
    <property type="match status" value="1"/>
</dbReference>
<feature type="domain" description="CYTH" evidence="1">
    <location>
        <begin position="58"/>
        <end position="232"/>
    </location>
</feature>